<evidence type="ECO:0000313" key="2">
    <source>
        <dbReference type="EMBL" id="QLY81482.1"/>
    </source>
</evidence>
<dbReference type="Proteomes" id="UP000512286">
    <property type="component" value="Chromosome"/>
</dbReference>
<feature type="domain" description="Ig-like" evidence="1">
    <location>
        <begin position="361"/>
        <end position="439"/>
    </location>
</feature>
<name>A0A7D6ZZW1_9CLOT</name>
<dbReference type="AlphaFoldDB" id="A0A7D6ZZW1"/>
<feature type="domain" description="Ig-like" evidence="1">
    <location>
        <begin position="991"/>
        <end position="1065"/>
    </location>
</feature>
<accession>A0A7D6ZZW1</accession>
<gene>
    <name evidence="2" type="ORF">HZF06_07825</name>
</gene>
<reference evidence="2 3" key="1">
    <citation type="submission" date="2020-07" db="EMBL/GenBank/DDBJ databases">
        <title>Electron transfer.</title>
        <authorList>
            <person name="Huang L."/>
            <person name="Liu X."/>
            <person name="Zhou S."/>
        </authorList>
    </citation>
    <scope>NUCLEOTIDE SEQUENCE [LARGE SCALE GENOMIC DNA]</scope>
    <source>
        <strain evidence="2 3">Lx1</strain>
    </source>
</reference>
<sequence length="1215" mass="138605">MLFIGLNFIYIKVEAEQFYTTIVNNQEYTNPNDIPSTIYYDAGGYQGTLYLQERRQVSGEESRYIEYSEPVSYVVADFCVWNKNTYYMNYVGSTGMLPDTKSVTQNGYTFTVSLVDKDQTHLYITKYAAANYEVRKHSSYSINGDWFTVSETAWIGSSNVVHGAQYHTADHYYNARYSGWYLTNDTRRYKGVYAGTVYNNRPVNDSYGIEESPFSDYRGYWVNSNSSFVIWSRAYAETRNDYYRPNRIYFSLQNQSGYEYGAILTSIWQEMNYYRSTGNIVNEAKLLDKYFSNEGNATANSRLRMQLAKDGMKINYKFTSSKDAGGYSEASNWKDMFTVNSDGYGPTLDTVYAENITPSGFDVVVKNVRDVNSGSGLKSVQAKTYINGDWQNTSIDQNVNAKDGDTLKFHIDTSMWNNFTGNYTVDIRAWDNVGNGGDVLYSLPVYVPYWTTPSTWANGVFKDNNGAPGEGVYTDSYGYKWVKPNENFFVGANGKSNSKDQQVNELHTLIYNVDNQSEQQLVKAGIPRGQVWADSFWQDIKLVNTIQFVGNYGSARRNDKMEMDAKGLNMESYFKFKLTKDNMDYYQGTKALCIDGGQYYWSNDWGFDMYNYIKTDGTAPTVSFYPEDNDWTNSEIEVNTYISDERSGVKTWEYRTSSNNGGSYGNWISIDSTKNSYDIKLSSQGKWMIQIRATDNVGNSNIVTSGPYKIDRTEPSGTFTPNSSELSILEQKVTFKPSDEGGSGVDYWEYSISRDDGETWDYESRYYGDSQEEILLTDIAKCKIQVTIKDKAGNTGIVTSGTYNIIVPDPLNGKLVMKKYDFQEYEDLNGNGEKDINEPLKPVYWVKPESEFRIYTEGYFPSSYGIYPTRSYVLYARDGKVDLSKSARQYSEEKYSGTDGDEYPDYFYNLDNGGLDFSNKDDKNYISHTHVAKAIEESHGSHFKLFYISSFFHGPIEEYHSDYKDSGIWLNVDGKPPTGNGLVEIDYKTLNMTITANDIKDSDSGVNSVWAMIYPYDPDSTSENSANINDFDGDTEYKNSDKMKKKLIRESNGNYKFELNAYDDAFKSEMVKVVICAKDNVGNKSIIKEENVDLFTLKARIVPLNNMDYSSNNPPTLEEGQAAVLIMEVTGEVERLDIEFSHDLSEKDGTLNKTITLNPLEKYKRVDNNFIVPLYCGEDRYIVEVVAHRKSKERYASPEFIVSDSVLNGIKTRIR</sequence>
<evidence type="ECO:0000313" key="3">
    <source>
        <dbReference type="Proteomes" id="UP000512286"/>
    </source>
</evidence>
<protein>
    <submittedName>
        <fullName evidence="2">Ig-like domain repeat protein</fullName>
    </submittedName>
</protein>
<dbReference type="KEGG" id="cint:HZF06_07825"/>
<dbReference type="Pfam" id="PF12245">
    <property type="entry name" value="Big_3_2"/>
    <property type="match status" value="2"/>
</dbReference>
<dbReference type="EMBL" id="CP059378">
    <property type="protein sequence ID" value="QLY81482.1"/>
    <property type="molecule type" value="Genomic_DNA"/>
</dbReference>
<evidence type="ECO:0000259" key="1">
    <source>
        <dbReference type="Pfam" id="PF12245"/>
    </source>
</evidence>
<organism evidence="2 3">
    <name type="scientific">Clostridium intestinale</name>
    <dbReference type="NCBI Taxonomy" id="36845"/>
    <lineage>
        <taxon>Bacteria</taxon>
        <taxon>Bacillati</taxon>
        <taxon>Bacillota</taxon>
        <taxon>Clostridia</taxon>
        <taxon>Eubacteriales</taxon>
        <taxon>Clostridiaceae</taxon>
        <taxon>Clostridium</taxon>
    </lineage>
</organism>
<dbReference type="RefSeq" id="WP_181603055.1">
    <property type="nucleotide sequence ID" value="NZ_CP059378.1"/>
</dbReference>
<dbReference type="InterPro" id="IPR022038">
    <property type="entry name" value="Ig-like_bact"/>
</dbReference>
<proteinExistence type="predicted"/>